<accession>A0A3E2XSC8</accession>
<organism evidence="1 2">
    <name type="scientific">Coprococcus catus</name>
    <dbReference type="NCBI Taxonomy" id="116085"/>
    <lineage>
        <taxon>Bacteria</taxon>
        <taxon>Bacillati</taxon>
        <taxon>Bacillota</taxon>
        <taxon>Clostridia</taxon>
        <taxon>Lachnospirales</taxon>
        <taxon>Lachnospiraceae</taxon>
        <taxon>Coprococcus</taxon>
    </lineage>
</organism>
<proteinExistence type="predicted"/>
<gene>
    <name evidence="1" type="ORF">DW747_01955</name>
</gene>
<dbReference type="EMBL" id="QVFD01000001">
    <property type="protein sequence ID" value="RGC51280.1"/>
    <property type="molecule type" value="Genomic_DNA"/>
</dbReference>
<keyword evidence="2" id="KW-1185">Reference proteome</keyword>
<evidence type="ECO:0000313" key="2">
    <source>
        <dbReference type="Proteomes" id="UP000261231"/>
    </source>
</evidence>
<dbReference type="Proteomes" id="UP000261231">
    <property type="component" value="Unassembled WGS sequence"/>
</dbReference>
<protein>
    <submittedName>
        <fullName evidence="1">Uncharacterized protein</fullName>
    </submittedName>
</protein>
<dbReference type="AlphaFoldDB" id="A0A3E2XSC8"/>
<name>A0A3E2XSC8_9FIRM</name>
<dbReference type="RefSeq" id="WP_117538755.1">
    <property type="nucleotide sequence ID" value="NZ_QVFD01000001.1"/>
</dbReference>
<sequence>MKIINNIEIDNPNQWIERFVEQVLENAGIDCEQALIEEIEEEKRILLSAGGQRYDIRIQAFLPVAADLNGIVCTENVQYVLYRKNTENGREYGEAIDDDFIRIQRDNTAAYEEVQEKTLF</sequence>
<reference evidence="1 2" key="1">
    <citation type="submission" date="2018-08" db="EMBL/GenBank/DDBJ databases">
        <title>A genome reference for cultivated species of the human gut microbiota.</title>
        <authorList>
            <person name="Zou Y."/>
            <person name="Xue W."/>
            <person name="Luo G."/>
        </authorList>
    </citation>
    <scope>NUCLEOTIDE SEQUENCE [LARGE SCALE GENOMIC DNA]</scope>
    <source>
        <strain evidence="1 2">AM28-39</strain>
    </source>
</reference>
<comment type="caution">
    <text evidence="1">The sequence shown here is derived from an EMBL/GenBank/DDBJ whole genome shotgun (WGS) entry which is preliminary data.</text>
</comment>
<evidence type="ECO:0000313" key="1">
    <source>
        <dbReference type="EMBL" id="RGC51280.1"/>
    </source>
</evidence>